<accession>A0ACB8ZI78</accession>
<evidence type="ECO:0000313" key="1">
    <source>
        <dbReference type="EMBL" id="KAI3697298.1"/>
    </source>
</evidence>
<organism evidence="1 2">
    <name type="scientific">Arctium lappa</name>
    <name type="common">Greater burdock</name>
    <name type="synonym">Lappa major</name>
    <dbReference type="NCBI Taxonomy" id="4217"/>
    <lineage>
        <taxon>Eukaryota</taxon>
        <taxon>Viridiplantae</taxon>
        <taxon>Streptophyta</taxon>
        <taxon>Embryophyta</taxon>
        <taxon>Tracheophyta</taxon>
        <taxon>Spermatophyta</taxon>
        <taxon>Magnoliopsida</taxon>
        <taxon>eudicotyledons</taxon>
        <taxon>Gunneridae</taxon>
        <taxon>Pentapetalae</taxon>
        <taxon>asterids</taxon>
        <taxon>campanulids</taxon>
        <taxon>Asterales</taxon>
        <taxon>Asteraceae</taxon>
        <taxon>Carduoideae</taxon>
        <taxon>Cardueae</taxon>
        <taxon>Arctiinae</taxon>
        <taxon>Arctium</taxon>
    </lineage>
</organism>
<dbReference type="EMBL" id="CM042056">
    <property type="protein sequence ID" value="KAI3697298.1"/>
    <property type="molecule type" value="Genomic_DNA"/>
</dbReference>
<proteinExistence type="predicted"/>
<name>A0ACB8ZI78_ARCLA</name>
<reference evidence="2" key="1">
    <citation type="journal article" date="2022" name="Mol. Ecol. Resour.">
        <title>The genomes of chicory, endive, great burdock and yacon provide insights into Asteraceae palaeo-polyploidization history and plant inulin production.</title>
        <authorList>
            <person name="Fan W."/>
            <person name="Wang S."/>
            <person name="Wang H."/>
            <person name="Wang A."/>
            <person name="Jiang F."/>
            <person name="Liu H."/>
            <person name="Zhao H."/>
            <person name="Xu D."/>
            <person name="Zhang Y."/>
        </authorList>
    </citation>
    <scope>NUCLEOTIDE SEQUENCE [LARGE SCALE GENOMIC DNA]</scope>
    <source>
        <strain evidence="2">cv. Niubang</strain>
    </source>
</reference>
<protein>
    <submittedName>
        <fullName evidence="1">Uncharacterized protein</fullName>
    </submittedName>
</protein>
<comment type="caution">
    <text evidence="1">The sequence shown here is derived from an EMBL/GenBank/DDBJ whole genome shotgun (WGS) entry which is preliminary data.</text>
</comment>
<keyword evidence="2" id="KW-1185">Reference proteome</keyword>
<sequence>MMIRLSIQNTKVAPTVFHAYTSQGVEQEKAKGPALQNLDIVEKQLTGKKFFSGETFGFLDLAFGWIANYLGIFEETGGIKLLDRERFPLILEWKENFSDIPEIKENWPDREKLITKFRLMREYYISMTAAKFTIS</sequence>
<gene>
    <name evidence="1" type="ORF">L6452_30218</name>
</gene>
<dbReference type="Proteomes" id="UP001055879">
    <property type="component" value="Linkage Group LG10"/>
</dbReference>
<evidence type="ECO:0000313" key="2">
    <source>
        <dbReference type="Proteomes" id="UP001055879"/>
    </source>
</evidence>
<reference evidence="1 2" key="2">
    <citation type="journal article" date="2022" name="Mol. Ecol. Resour.">
        <title>The genomes of chicory, endive, great burdock and yacon provide insights into Asteraceae paleo-polyploidization history and plant inulin production.</title>
        <authorList>
            <person name="Fan W."/>
            <person name="Wang S."/>
            <person name="Wang H."/>
            <person name="Wang A."/>
            <person name="Jiang F."/>
            <person name="Liu H."/>
            <person name="Zhao H."/>
            <person name="Xu D."/>
            <person name="Zhang Y."/>
        </authorList>
    </citation>
    <scope>NUCLEOTIDE SEQUENCE [LARGE SCALE GENOMIC DNA]</scope>
    <source>
        <strain evidence="2">cv. Niubang</strain>
    </source>
</reference>